<organism evidence="5 6">
    <name type="scientific">Rhizobium indicum</name>
    <dbReference type="NCBI Taxonomy" id="2583231"/>
    <lineage>
        <taxon>Bacteria</taxon>
        <taxon>Pseudomonadati</taxon>
        <taxon>Pseudomonadota</taxon>
        <taxon>Alphaproteobacteria</taxon>
        <taxon>Hyphomicrobiales</taxon>
        <taxon>Rhizobiaceae</taxon>
        <taxon>Rhizobium/Agrobacterium group</taxon>
        <taxon>Rhizobium</taxon>
    </lineage>
</organism>
<evidence type="ECO:0000259" key="4">
    <source>
        <dbReference type="PROSITE" id="PS50043"/>
    </source>
</evidence>
<dbReference type="InterPro" id="IPR036388">
    <property type="entry name" value="WH-like_DNA-bd_sf"/>
</dbReference>
<evidence type="ECO:0000256" key="1">
    <source>
        <dbReference type="ARBA" id="ARBA00023015"/>
    </source>
</evidence>
<evidence type="ECO:0000313" key="6">
    <source>
        <dbReference type="Proteomes" id="UP000305673"/>
    </source>
</evidence>
<evidence type="ECO:0000313" key="5">
    <source>
        <dbReference type="EMBL" id="QKK20586.1"/>
    </source>
</evidence>
<reference evidence="5 6" key="1">
    <citation type="submission" date="2020-05" db="EMBL/GenBank/DDBJ databases">
        <title>Genome sequences of pea root nodulating Rhizobium spp.</title>
        <authorList>
            <person name="Rahi P."/>
        </authorList>
    </citation>
    <scope>NUCLEOTIDE SEQUENCE [LARGE SCALE GENOMIC DNA]</scope>
    <source>
        <strain evidence="6">JKLM 12A2</strain>
        <plasmid evidence="5 6">pPR12A201</plasmid>
    </source>
</reference>
<evidence type="ECO:0000256" key="2">
    <source>
        <dbReference type="ARBA" id="ARBA00023125"/>
    </source>
</evidence>
<sequence>MEPRVTPREKEVLTLMCEGKSAQEIAIILGCSAYTVRTHIGRLKDEFNVYKDTALIAAAFRKRIIE</sequence>
<keyword evidence="6" id="KW-1185">Reference proteome</keyword>
<dbReference type="InterPro" id="IPR000792">
    <property type="entry name" value="Tscrpt_reg_LuxR_C"/>
</dbReference>
<dbReference type="PANTHER" id="PTHR44688">
    <property type="entry name" value="DNA-BINDING TRANSCRIPTIONAL ACTIVATOR DEVR_DOSR"/>
    <property type="match status" value="1"/>
</dbReference>
<dbReference type="Pfam" id="PF00196">
    <property type="entry name" value="GerE"/>
    <property type="match status" value="1"/>
</dbReference>
<keyword evidence="1" id="KW-0805">Transcription regulation</keyword>
<protein>
    <submittedName>
        <fullName evidence="5">Helix-turn-helix domain-containing protein</fullName>
    </submittedName>
</protein>
<dbReference type="CDD" id="cd06170">
    <property type="entry name" value="LuxR_C_like"/>
    <property type="match status" value="1"/>
</dbReference>
<gene>
    <name evidence="5" type="ORF">FFM53_028320</name>
</gene>
<dbReference type="Proteomes" id="UP000305673">
    <property type="component" value="Plasmid pPR12A201"/>
</dbReference>
<dbReference type="EMBL" id="CP054022">
    <property type="protein sequence ID" value="QKK20586.1"/>
    <property type="molecule type" value="Genomic_DNA"/>
</dbReference>
<name>A0ABX6PPI0_9HYPH</name>
<accession>A0ABX6PPI0</accession>
<keyword evidence="5" id="KW-0614">Plasmid</keyword>
<dbReference type="Gene3D" id="1.10.10.10">
    <property type="entry name" value="Winged helix-like DNA-binding domain superfamily/Winged helix DNA-binding domain"/>
    <property type="match status" value="1"/>
</dbReference>
<keyword evidence="2" id="KW-0238">DNA-binding</keyword>
<dbReference type="PROSITE" id="PS50043">
    <property type="entry name" value="HTH_LUXR_2"/>
    <property type="match status" value="1"/>
</dbReference>
<feature type="domain" description="HTH luxR-type" evidence="4">
    <location>
        <begin position="1"/>
        <end position="63"/>
    </location>
</feature>
<evidence type="ECO:0000256" key="3">
    <source>
        <dbReference type="ARBA" id="ARBA00023163"/>
    </source>
</evidence>
<dbReference type="PANTHER" id="PTHR44688:SF16">
    <property type="entry name" value="DNA-BINDING TRANSCRIPTIONAL ACTIVATOR DEVR_DOSR"/>
    <property type="match status" value="1"/>
</dbReference>
<proteinExistence type="predicted"/>
<dbReference type="PRINTS" id="PR00038">
    <property type="entry name" value="HTHLUXR"/>
</dbReference>
<dbReference type="InterPro" id="IPR016032">
    <property type="entry name" value="Sig_transdc_resp-reg_C-effctor"/>
</dbReference>
<dbReference type="SUPFAM" id="SSF46894">
    <property type="entry name" value="C-terminal effector domain of the bipartite response regulators"/>
    <property type="match status" value="1"/>
</dbReference>
<keyword evidence="3" id="KW-0804">Transcription</keyword>
<geneLocation type="plasmid" evidence="5 6">
    <name>pPR12A201</name>
</geneLocation>
<dbReference type="SMART" id="SM00421">
    <property type="entry name" value="HTH_LUXR"/>
    <property type="match status" value="1"/>
</dbReference>